<dbReference type="NCBIfam" id="TIGR01083">
    <property type="entry name" value="nth"/>
    <property type="match status" value="1"/>
</dbReference>
<keyword evidence="5 10" id="KW-0378">Hydrolase</keyword>
<dbReference type="PANTHER" id="PTHR10359:SF18">
    <property type="entry name" value="ENDONUCLEASE III"/>
    <property type="match status" value="1"/>
</dbReference>
<comment type="caution">
    <text evidence="12">The sequence shown here is derived from an EMBL/GenBank/DDBJ whole genome shotgun (WGS) entry which is preliminary data.</text>
</comment>
<feature type="domain" description="HhH-GPD" evidence="11">
    <location>
        <begin position="36"/>
        <end position="183"/>
    </location>
</feature>
<dbReference type="PIRSF" id="PIRSF001435">
    <property type="entry name" value="Nth"/>
    <property type="match status" value="1"/>
</dbReference>
<sequence>MGRVGKLFEILELNNPNPKIELDYINEYTLLVAVILSAQSTDKGVNRATGPLFNIVKSPEQMVNLGEEGLKQYIKSIGLFNSKAKNIMEMSKKLIRDFDSKVPDNLEDLMSLAGVGRKTANVVLNSAFGKATIGIDTHVLRLSNRLGLCDTKNVLHAEEQLMHILPEKWARKANHLLVLHGRYVCTARNPKCNECKIRDYCNFYITSLTK</sequence>
<dbReference type="SUPFAM" id="SSF48150">
    <property type="entry name" value="DNA-glycosylase"/>
    <property type="match status" value="1"/>
</dbReference>
<proteinExistence type="inferred from homology"/>
<keyword evidence="10" id="KW-0238">DNA-binding</keyword>
<dbReference type="HAMAP" id="MF_00942">
    <property type="entry name" value="Nth"/>
    <property type="match status" value="1"/>
</dbReference>
<evidence type="ECO:0000259" key="11">
    <source>
        <dbReference type="SMART" id="SM00478"/>
    </source>
</evidence>
<keyword evidence="10" id="KW-0456">Lyase</keyword>
<accession>A0ABU5L8K5</accession>
<dbReference type="Proteomes" id="UP001293791">
    <property type="component" value="Unassembled WGS sequence"/>
</dbReference>
<dbReference type="InterPro" id="IPR004036">
    <property type="entry name" value="Endonuclease-III-like_CS2"/>
</dbReference>
<keyword evidence="12" id="KW-0255">Endonuclease</keyword>
<dbReference type="PROSITE" id="PS00764">
    <property type="entry name" value="ENDONUCLEASE_III_1"/>
    <property type="match status" value="1"/>
</dbReference>
<dbReference type="PANTHER" id="PTHR10359">
    <property type="entry name" value="A/G-SPECIFIC ADENINE GLYCOSYLASE/ENDONUCLEASE III"/>
    <property type="match status" value="1"/>
</dbReference>
<dbReference type="Pfam" id="PF10576">
    <property type="entry name" value="EndIII_4Fe-2S"/>
    <property type="match status" value="1"/>
</dbReference>
<keyword evidence="2 10" id="KW-0004">4Fe-4S</keyword>
<dbReference type="Pfam" id="PF00730">
    <property type="entry name" value="HhH-GPD"/>
    <property type="match status" value="1"/>
</dbReference>
<gene>
    <name evidence="10" type="primary">nth</name>
    <name evidence="12" type="ORF">Cyrtocomes_00832</name>
</gene>
<evidence type="ECO:0000256" key="4">
    <source>
        <dbReference type="ARBA" id="ARBA00022763"/>
    </source>
</evidence>
<evidence type="ECO:0000256" key="9">
    <source>
        <dbReference type="ARBA" id="ARBA00023295"/>
    </source>
</evidence>
<evidence type="ECO:0000256" key="3">
    <source>
        <dbReference type="ARBA" id="ARBA00022723"/>
    </source>
</evidence>
<evidence type="ECO:0000256" key="10">
    <source>
        <dbReference type="HAMAP-Rule" id="MF_00942"/>
    </source>
</evidence>
<dbReference type="RefSeq" id="WP_322497917.1">
    <property type="nucleotide sequence ID" value="NZ_JARGYT010000050.1"/>
</dbReference>
<dbReference type="Pfam" id="PF00633">
    <property type="entry name" value="HHH"/>
    <property type="match status" value="1"/>
</dbReference>
<keyword evidence="9 10" id="KW-0326">Glycosidase</keyword>
<dbReference type="EC" id="4.2.99.18" evidence="10"/>
<organism evidence="12 13">
    <name type="scientific">Candidatus Cyrtobacter comes</name>
    <dbReference type="NCBI Taxonomy" id="675776"/>
    <lineage>
        <taxon>Bacteria</taxon>
        <taxon>Pseudomonadati</taxon>
        <taxon>Pseudomonadota</taxon>
        <taxon>Alphaproteobacteria</taxon>
        <taxon>Rickettsiales</taxon>
        <taxon>Candidatus Midichloriaceae</taxon>
        <taxon>Candidatus Cyrtobacter</taxon>
    </lineage>
</organism>
<evidence type="ECO:0000256" key="6">
    <source>
        <dbReference type="ARBA" id="ARBA00023004"/>
    </source>
</evidence>
<comment type="function">
    <text evidence="10">DNA repair enzyme that has both DNA N-glycosylase activity and AP-lyase activity. The DNA N-glycosylase activity releases various damaged pyrimidines from DNA by cleaving the N-glycosidic bond, leaving an AP (apurinic/apyrimidinic) site. The AP-lyase activity cleaves the phosphodiester bond 3' to the AP site by a beta-elimination, leaving a 3'-terminal unsaturated sugar and a product with a terminal 5'-phosphate.</text>
</comment>
<dbReference type="InterPro" id="IPR011257">
    <property type="entry name" value="DNA_glycosylase"/>
</dbReference>
<comment type="similarity">
    <text evidence="1 10">Belongs to the Nth/MutY family.</text>
</comment>
<dbReference type="InterPro" id="IPR023170">
    <property type="entry name" value="HhH_base_excis_C"/>
</dbReference>
<dbReference type="SMART" id="SM00525">
    <property type="entry name" value="FES"/>
    <property type="match status" value="1"/>
</dbReference>
<evidence type="ECO:0000313" key="13">
    <source>
        <dbReference type="Proteomes" id="UP001293791"/>
    </source>
</evidence>
<name>A0ABU5L8K5_9RICK</name>
<keyword evidence="6 10" id="KW-0408">Iron</keyword>
<dbReference type="EMBL" id="JARGYT010000050">
    <property type="protein sequence ID" value="MDZ5762449.1"/>
    <property type="molecule type" value="Genomic_DNA"/>
</dbReference>
<keyword evidence="13" id="KW-1185">Reference proteome</keyword>
<evidence type="ECO:0000256" key="5">
    <source>
        <dbReference type="ARBA" id="ARBA00022801"/>
    </source>
</evidence>
<feature type="binding site" evidence="10">
    <location>
        <position position="185"/>
    </location>
    <ligand>
        <name>[4Fe-4S] cluster</name>
        <dbReference type="ChEBI" id="CHEBI:49883"/>
    </ligand>
</feature>
<dbReference type="PROSITE" id="PS01155">
    <property type="entry name" value="ENDONUCLEASE_III_2"/>
    <property type="match status" value="1"/>
</dbReference>
<dbReference type="InterPro" id="IPR003651">
    <property type="entry name" value="Endonuclease3_FeS-loop_motif"/>
</dbReference>
<comment type="catalytic activity">
    <reaction evidence="10">
        <text>2'-deoxyribonucleotide-(2'-deoxyribose 5'-phosphate)-2'-deoxyribonucleotide-DNA = a 3'-end 2'-deoxyribonucleotide-(2,3-dehydro-2,3-deoxyribose 5'-phosphate)-DNA + a 5'-end 5'-phospho-2'-deoxyribonucleoside-DNA + H(+)</text>
        <dbReference type="Rhea" id="RHEA:66592"/>
        <dbReference type="Rhea" id="RHEA-COMP:13180"/>
        <dbReference type="Rhea" id="RHEA-COMP:16897"/>
        <dbReference type="Rhea" id="RHEA-COMP:17067"/>
        <dbReference type="ChEBI" id="CHEBI:15378"/>
        <dbReference type="ChEBI" id="CHEBI:136412"/>
        <dbReference type="ChEBI" id="CHEBI:157695"/>
        <dbReference type="ChEBI" id="CHEBI:167181"/>
        <dbReference type="EC" id="4.2.99.18"/>
    </reaction>
</comment>
<dbReference type="InterPro" id="IPR005759">
    <property type="entry name" value="Nth"/>
</dbReference>
<keyword evidence="4 10" id="KW-0227">DNA damage</keyword>
<comment type="cofactor">
    <cofactor evidence="10">
        <name>[4Fe-4S] cluster</name>
        <dbReference type="ChEBI" id="CHEBI:49883"/>
    </cofactor>
    <text evidence="10">Binds 1 [4Fe-4S] cluster.</text>
</comment>
<dbReference type="CDD" id="cd00056">
    <property type="entry name" value="ENDO3c"/>
    <property type="match status" value="1"/>
</dbReference>
<evidence type="ECO:0000256" key="8">
    <source>
        <dbReference type="ARBA" id="ARBA00023204"/>
    </source>
</evidence>
<evidence type="ECO:0000256" key="1">
    <source>
        <dbReference type="ARBA" id="ARBA00008343"/>
    </source>
</evidence>
<reference evidence="12 13" key="1">
    <citation type="submission" date="2023-02" db="EMBL/GenBank/DDBJ databases">
        <title>Host association and intracellularity evolved multiple times independently in the Rickettsiales.</title>
        <authorList>
            <person name="Castelli M."/>
            <person name="Nardi T."/>
            <person name="Gammuto L."/>
            <person name="Bellinzona G."/>
            <person name="Sabaneyeva E."/>
            <person name="Potekhin A."/>
            <person name="Serra V."/>
            <person name="Petroni G."/>
            <person name="Sassera D."/>
        </authorList>
    </citation>
    <scope>NUCLEOTIDE SEQUENCE [LARGE SCALE GENOMIC DNA]</scope>
    <source>
        <strain evidence="12 13">BOD18</strain>
    </source>
</reference>
<dbReference type="InterPro" id="IPR003265">
    <property type="entry name" value="HhH-GPD_domain"/>
</dbReference>
<dbReference type="InterPro" id="IPR000445">
    <property type="entry name" value="HhH_motif"/>
</dbReference>
<protein>
    <recommendedName>
        <fullName evidence="10">Endonuclease III</fullName>
        <ecNumber evidence="10">4.2.99.18</ecNumber>
    </recommendedName>
    <alternativeName>
        <fullName evidence="10">DNA-(apurinic or apyrimidinic site) lyase</fullName>
    </alternativeName>
</protein>
<feature type="binding site" evidence="10">
    <location>
        <position position="192"/>
    </location>
    <ligand>
        <name>[4Fe-4S] cluster</name>
        <dbReference type="ChEBI" id="CHEBI:49883"/>
    </ligand>
</feature>
<dbReference type="GO" id="GO:0004519">
    <property type="term" value="F:endonuclease activity"/>
    <property type="evidence" value="ECO:0007669"/>
    <property type="project" value="UniProtKB-KW"/>
</dbReference>
<dbReference type="SMART" id="SM00478">
    <property type="entry name" value="ENDO3c"/>
    <property type="match status" value="1"/>
</dbReference>
<feature type="binding site" evidence="10">
    <location>
        <position position="195"/>
    </location>
    <ligand>
        <name>[4Fe-4S] cluster</name>
        <dbReference type="ChEBI" id="CHEBI:49883"/>
    </ligand>
</feature>
<keyword evidence="3 10" id="KW-0479">Metal-binding</keyword>
<evidence type="ECO:0000256" key="7">
    <source>
        <dbReference type="ARBA" id="ARBA00023014"/>
    </source>
</evidence>
<keyword evidence="12" id="KW-0540">Nuclease</keyword>
<feature type="binding site" evidence="10">
    <location>
        <position position="201"/>
    </location>
    <ligand>
        <name>[4Fe-4S] cluster</name>
        <dbReference type="ChEBI" id="CHEBI:49883"/>
    </ligand>
</feature>
<keyword evidence="7 10" id="KW-0411">Iron-sulfur</keyword>
<dbReference type="Gene3D" id="1.10.340.30">
    <property type="entry name" value="Hypothetical protein, domain 2"/>
    <property type="match status" value="1"/>
</dbReference>
<evidence type="ECO:0000256" key="2">
    <source>
        <dbReference type="ARBA" id="ARBA00022485"/>
    </source>
</evidence>
<keyword evidence="8 10" id="KW-0234">DNA repair</keyword>
<dbReference type="InterPro" id="IPR004035">
    <property type="entry name" value="Endouclease-III_FeS-bd_BS"/>
</dbReference>
<dbReference type="Gene3D" id="1.10.1670.10">
    <property type="entry name" value="Helix-hairpin-Helix base-excision DNA repair enzymes (C-terminal)"/>
    <property type="match status" value="1"/>
</dbReference>
<evidence type="ECO:0000313" key="12">
    <source>
        <dbReference type="EMBL" id="MDZ5762449.1"/>
    </source>
</evidence>